<evidence type="ECO:0000256" key="4">
    <source>
        <dbReference type="ARBA" id="ARBA00022741"/>
    </source>
</evidence>
<evidence type="ECO:0000256" key="5">
    <source>
        <dbReference type="ARBA" id="ARBA00022840"/>
    </source>
</evidence>
<protein>
    <submittedName>
        <fullName evidence="7">ABC transporter ATP-binding protein</fullName>
    </submittedName>
</protein>
<name>A0A949PPD4_9HYPH</name>
<dbReference type="EMBL" id="JAHRVA010000003">
    <property type="protein sequence ID" value="MBV2143769.1"/>
    <property type="molecule type" value="Genomic_DNA"/>
</dbReference>
<gene>
    <name evidence="7" type="ORF">KUG47_09695</name>
</gene>
<dbReference type="GO" id="GO:0005886">
    <property type="term" value="C:plasma membrane"/>
    <property type="evidence" value="ECO:0007669"/>
    <property type="project" value="UniProtKB-SubCell"/>
</dbReference>
<evidence type="ECO:0000313" key="8">
    <source>
        <dbReference type="Proteomes" id="UP000752297"/>
    </source>
</evidence>
<evidence type="ECO:0000256" key="2">
    <source>
        <dbReference type="ARBA" id="ARBA00005417"/>
    </source>
</evidence>
<dbReference type="PROSITE" id="PS50893">
    <property type="entry name" value="ABC_TRANSPORTER_2"/>
    <property type="match status" value="1"/>
</dbReference>
<dbReference type="PANTHER" id="PTHR46743">
    <property type="entry name" value="TEICHOIC ACIDS EXPORT ATP-BINDING PROTEIN TAGH"/>
    <property type="match status" value="1"/>
</dbReference>
<dbReference type="CDD" id="cd03220">
    <property type="entry name" value="ABC_KpsT_Wzt"/>
    <property type="match status" value="1"/>
</dbReference>
<comment type="similarity">
    <text evidence="2">Belongs to the ABC transporter superfamily.</text>
</comment>
<evidence type="ECO:0000313" key="7">
    <source>
        <dbReference type="EMBL" id="MBV2143769.1"/>
    </source>
</evidence>
<dbReference type="PANTHER" id="PTHR46743:SF2">
    <property type="entry name" value="TEICHOIC ACIDS EXPORT ATP-BINDING PROTEIN TAGH"/>
    <property type="match status" value="1"/>
</dbReference>
<dbReference type="GO" id="GO:0005524">
    <property type="term" value="F:ATP binding"/>
    <property type="evidence" value="ECO:0007669"/>
    <property type="project" value="UniProtKB-KW"/>
</dbReference>
<sequence length="247" mass="27311">MSAIKLQNVSVEFPIYNSSSRSLKNRVLSIATGGKIERRTDRLVIVRGLDNVSLTFRDGDRVGLIGHNGSGKTTLLRVLSGIYTPTHGSAVIDGHCVSLININLGIDPDATGRENIRLRSAMMGMPPEEIAEKFDQIADFSGLGEFLDVPFRTYSSGMQLRLAFATSTAVRPEILIMDEWLSTGDEDFKDRANTRMRELVDSTKILVLASHSKELMEKNCNRVIWLEHGRVKMDGNPADILPAYFGA</sequence>
<keyword evidence="8" id="KW-1185">Reference proteome</keyword>
<dbReference type="GO" id="GO:0140359">
    <property type="term" value="F:ABC-type transporter activity"/>
    <property type="evidence" value="ECO:0007669"/>
    <property type="project" value="InterPro"/>
</dbReference>
<dbReference type="AlphaFoldDB" id="A0A949PPD4"/>
<accession>A0A949PPD4</accession>
<evidence type="ECO:0000256" key="3">
    <source>
        <dbReference type="ARBA" id="ARBA00022448"/>
    </source>
</evidence>
<dbReference type="GO" id="GO:0016887">
    <property type="term" value="F:ATP hydrolysis activity"/>
    <property type="evidence" value="ECO:0007669"/>
    <property type="project" value="InterPro"/>
</dbReference>
<dbReference type="InterPro" id="IPR050683">
    <property type="entry name" value="Bact_Polysacc_Export_ATP-bd"/>
</dbReference>
<keyword evidence="3" id="KW-0813">Transport</keyword>
<dbReference type="SMART" id="SM00382">
    <property type="entry name" value="AAA"/>
    <property type="match status" value="1"/>
</dbReference>
<comment type="subcellular location">
    <subcellularLocation>
        <location evidence="1">Cell inner membrane</location>
    </subcellularLocation>
</comment>
<dbReference type="InterPro" id="IPR003593">
    <property type="entry name" value="AAA+_ATPase"/>
</dbReference>
<comment type="caution">
    <text evidence="7">The sequence shown here is derived from an EMBL/GenBank/DDBJ whole genome shotgun (WGS) entry which is preliminary data.</text>
</comment>
<dbReference type="Proteomes" id="UP000752297">
    <property type="component" value="Unassembled WGS sequence"/>
</dbReference>
<feature type="domain" description="ABC transporter" evidence="6">
    <location>
        <begin position="25"/>
        <end position="247"/>
    </location>
</feature>
<keyword evidence="5 7" id="KW-0067">ATP-binding</keyword>
<keyword evidence="4" id="KW-0547">Nucleotide-binding</keyword>
<dbReference type="InterPro" id="IPR015860">
    <property type="entry name" value="ABC_transpr_TagH-like"/>
</dbReference>
<proteinExistence type="inferred from homology"/>
<evidence type="ECO:0000259" key="6">
    <source>
        <dbReference type="PROSITE" id="PS50893"/>
    </source>
</evidence>
<organism evidence="7 8">
    <name type="scientific">Falsochrobactrum tianjinense</name>
    <dbReference type="NCBI Taxonomy" id="2706015"/>
    <lineage>
        <taxon>Bacteria</taxon>
        <taxon>Pseudomonadati</taxon>
        <taxon>Pseudomonadota</taxon>
        <taxon>Alphaproteobacteria</taxon>
        <taxon>Hyphomicrobiales</taxon>
        <taxon>Brucellaceae</taxon>
        <taxon>Falsochrobactrum</taxon>
    </lineage>
</organism>
<dbReference type="RefSeq" id="WP_217677747.1">
    <property type="nucleotide sequence ID" value="NZ_JAHRVA010000003.1"/>
</dbReference>
<reference evidence="7 8" key="1">
    <citation type="submission" date="2021-06" db="EMBL/GenBank/DDBJ databases">
        <title>Falsochrobactrum tianjin sp.nov., a new petroleum-degrading bacteria isolated from oily soils.</title>
        <authorList>
            <person name="Chen G."/>
            <person name="Chen H."/>
            <person name="Tian J."/>
            <person name="Qing J."/>
            <person name="Zhong L."/>
            <person name="Ma W."/>
            <person name="Song Y."/>
            <person name="Cui X."/>
            <person name="Yan B."/>
        </authorList>
    </citation>
    <scope>NUCLEOTIDE SEQUENCE [LARGE SCALE GENOMIC DNA]</scope>
    <source>
        <strain evidence="7 8">TDYN1</strain>
    </source>
</reference>
<dbReference type="InterPro" id="IPR003439">
    <property type="entry name" value="ABC_transporter-like_ATP-bd"/>
</dbReference>
<evidence type="ECO:0000256" key="1">
    <source>
        <dbReference type="ARBA" id="ARBA00004533"/>
    </source>
</evidence>
<dbReference type="Pfam" id="PF00005">
    <property type="entry name" value="ABC_tran"/>
    <property type="match status" value="1"/>
</dbReference>